<dbReference type="GO" id="GO:0051082">
    <property type="term" value="F:unfolded protein binding"/>
    <property type="evidence" value="ECO:0007669"/>
    <property type="project" value="TreeGrafter"/>
</dbReference>
<keyword evidence="3" id="KW-0963">Cytoplasm</keyword>
<evidence type="ECO:0000313" key="6">
    <source>
        <dbReference type="Proteomes" id="UP001164481"/>
    </source>
</evidence>
<dbReference type="HAMAP" id="MF_01151">
    <property type="entry name" value="GrpE"/>
    <property type="match status" value="1"/>
</dbReference>
<evidence type="ECO:0000313" key="5">
    <source>
        <dbReference type="EMBL" id="UZW64806.1"/>
    </source>
</evidence>
<accession>A0AAX3F1D1</accession>
<comment type="subunit">
    <text evidence="3">Homodimer.</text>
</comment>
<dbReference type="GO" id="GO:0005737">
    <property type="term" value="C:cytoplasm"/>
    <property type="evidence" value="ECO:0007669"/>
    <property type="project" value="UniProtKB-SubCell"/>
</dbReference>
<reference evidence="5" key="2">
    <citation type="submission" date="2022-11" db="EMBL/GenBank/DDBJ databases">
        <title>complete genomes of mycoplasma synoviae ZX313 strain and SD2 strain.</title>
        <authorList>
            <person name="Zhong Q."/>
        </authorList>
    </citation>
    <scope>NUCLEOTIDE SEQUENCE</scope>
    <source>
        <strain evidence="5">SD2</strain>
    </source>
</reference>
<evidence type="ECO:0000256" key="3">
    <source>
        <dbReference type="HAMAP-Rule" id="MF_01151"/>
    </source>
</evidence>
<dbReference type="InterPro" id="IPR000740">
    <property type="entry name" value="GrpE"/>
</dbReference>
<evidence type="ECO:0000256" key="2">
    <source>
        <dbReference type="ARBA" id="ARBA00023186"/>
    </source>
</evidence>
<feature type="coiled-coil region" evidence="4">
    <location>
        <begin position="119"/>
        <end position="168"/>
    </location>
</feature>
<reference evidence="5" key="1">
    <citation type="submission" date="2022-10" db="EMBL/GenBank/DDBJ databases">
        <authorList>
            <person name="Wei X."/>
        </authorList>
    </citation>
    <scope>NUCLEOTIDE SEQUENCE</scope>
    <source>
        <strain evidence="5">SD2</strain>
    </source>
</reference>
<comment type="function">
    <text evidence="3">Participates actively in the response to hyperosmotic and heat shock by preventing the aggregation of stress-denatured proteins, in association with DnaK and GrpE. It is the nucleotide exchange factor for DnaK and may function as a thermosensor. Unfolded proteins bind initially to DnaJ; upon interaction with the DnaJ-bound protein, DnaK hydrolyzes its bound ATP, resulting in the formation of a stable complex. GrpE releases ADP from DnaK; ATP binding to DnaK triggers the release of the substrate protein, thus completing the reaction cycle. Several rounds of ATP-dependent interactions between DnaJ, DnaK and GrpE are required for fully efficient folding.</text>
</comment>
<keyword evidence="4" id="KW-0175">Coiled coil</keyword>
<comment type="similarity">
    <text evidence="1 3">Belongs to the GrpE family.</text>
</comment>
<dbReference type="SUPFAM" id="SSF58014">
    <property type="entry name" value="Coiled-coil domain of nucleotide exchange factor GrpE"/>
    <property type="match status" value="1"/>
</dbReference>
<dbReference type="Proteomes" id="UP001164481">
    <property type="component" value="Chromosome"/>
</dbReference>
<dbReference type="GO" id="GO:0000774">
    <property type="term" value="F:adenyl-nucleotide exchange factor activity"/>
    <property type="evidence" value="ECO:0007669"/>
    <property type="project" value="InterPro"/>
</dbReference>
<protein>
    <recommendedName>
        <fullName evidence="3">Protein GrpE</fullName>
    </recommendedName>
    <alternativeName>
        <fullName evidence="3">HSP-70 cofactor</fullName>
    </alternativeName>
</protein>
<comment type="subcellular location">
    <subcellularLocation>
        <location evidence="3">Cytoplasm</location>
    </subcellularLocation>
</comment>
<name>A0AAX3F1D1_MYCSY</name>
<dbReference type="EMBL" id="CP107525">
    <property type="protein sequence ID" value="UZW64806.1"/>
    <property type="molecule type" value="Genomic_DNA"/>
</dbReference>
<organism evidence="5 6">
    <name type="scientific">Mycoplasmopsis synoviae</name>
    <name type="common">Mycoplasma synoviae</name>
    <dbReference type="NCBI Taxonomy" id="2109"/>
    <lineage>
        <taxon>Bacteria</taxon>
        <taxon>Bacillati</taxon>
        <taxon>Mycoplasmatota</taxon>
        <taxon>Mycoplasmoidales</taxon>
        <taxon>Metamycoplasmataceae</taxon>
        <taxon>Mycoplasmopsis</taxon>
    </lineage>
</organism>
<dbReference type="SUPFAM" id="SSF51064">
    <property type="entry name" value="Head domain of nucleotide exchange factor GrpE"/>
    <property type="match status" value="1"/>
</dbReference>
<dbReference type="Gene3D" id="2.30.22.10">
    <property type="entry name" value="Head domain of nucleotide exchange factor GrpE"/>
    <property type="match status" value="1"/>
</dbReference>
<dbReference type="GO" id="GO:0051087">
    <property type="term" value="F:protein-folding chaperone binding"/>
    <property type="evidence" value="ECO:0007669"/>
    <property type="project" value="InterPro"/>
</dbReference>
<dbReference type="InterPro" id="IPR013805">
    <property type="entry name" value="GrpE_CC"/>
</dbReference>
<gene>
    <name evidence="3" type="primary">grpE</name>
    <name evidence="5" type="ORF">OIE46_01925</name>
</gene>
<sequence length="296" mass="34298">MKENILKRHKFNLKNGDVVTSSLKCYASDNLLEKYSKDIKLEIGKDEFLKGFDNLLINHLKKFGLKKDFYILVKPNGANLEDDSLQNQSLKFEFSNFKVEFKDKQPEEAKKTCKNEEKLKELTEKIAKLEQNLAMEQYKNITEQMTFKNKVKELEASLSEKLQSALEEKTKHLESQFEDSKKFVLQKFLDALMDPFNNFVMATNAGKNSDNEIVKNYCYGFDIVKKQFIDALERNSANIIDPELNSKFDANWMQIIDTQEDASKEDETILRVARLGISLNNRLITPAQVVVVKNKK</sequence>
<dbReference type="PANTHER" id="PTHR21237:SF23">
    <property type="entry name" value="GRPE PROTEIN HOMOLOG, MITOCHONDRIAL"/>
    <property type="match status" value="1"/>
</dbReference>
<dbReference type="GO" id="GO:0006457">
    <property type="term" value="P:protein folding"/>
    <property type="evidence" value="ECO:0007669"/>
    <property type="project" value="InterPro"/>
</dbReference>
<dbReference type="Gene3D" id="3.90.20.20">
    <property type="match status" value="1"/>
</dbReference>
<dbReference type="RefSeq" id="WP_239610838.1">
    <property type="nucleotide sequence ID" value="NZ_CP069379.1"/>
</dbReference>
<evidence type="ECO:0000256" key="1">
    <source>
        <dbReference type="ARBA" id="ARBA00009054"/>
    </source>
</evidence>
<dbReference type="AlphaFoldDB" id="A0AAX3F1D1"/>
<dbReference type="GO" id="GO:0042803">
    <property type="term" value="F:protein homodimerization activity"/>
    <property type="evidence" value="ECO:0007669"/>
    <property type="project" value="InterPro"/>
</dbReference>
<keyword evidence="2 3" id="KW-0143">Chaperone</keyword>
<keyword evidence="3" id="KW-0346">Stress response</keyword>
<dbReference type="InterPro" id="IPR009012">
    <property type="entry name" value="GrpE_head"/>
</dbReference>
<proteinExistence type="inferred from homology"/>
<dbReference type="Pfam" id="PF01025">
    <property type="entry name" value="GrpE"/>
    <property type="match status" value="1"/>
</dbReference>
<evidence type="ECO:0000256" key="4">
    <source>
        <dbReference type="SAM" id="Coils"/>
    </source>
</evidence>
<dbReference type="PANTHER" id="PTHR21237">
    <property type="entry name" value="GRPE PROTEIN"/>
    <property type="match status" value="1"/>
</dbReference>